<feature type="non-terminal residue" evidence="2">
    <location>
        <position position="178"/>
    </location>
</feature>
<dbReference type="CDD" id="cd00712">
    <property type="entry name" value="AsnB"/>
    <property type="match status" value="1"/>
</dbReference>
<proteinExistence type="predicted"/>
<dbReference type="InterPro" id="IPR017932">
    <property type="entry name" value="GATase_2_dom"/>
</dbReference>
<protein>
    <recommendedName>
        <fullName evidence="1">Glutamine amidotransferase type-2 domain-containing protein</fullName>
    </recommendedName>
</protein>
<dbReference type="PANTHER" id="PTHR43284">
    <property type="entry name" value="ASPARAGINE SYNTHETASE (GLUTAMINE-HYDROLYZING)"/>
    <property type="match status" value="1"/>
</dbReference>
<evidence type="ECO:0000259" key="1">
    <source>
        <dbReference type="PROSITE" id="PS51278"/>
    </source>
</evidence>
<dbReference type="PANTHER" id="PTHR43284:SF1">
    <property type="entry name" value="ASPARAGINE SYNTHETASE"/>
    <property type="match status" value="1"/>
</dbReference>
<dbReference type="Pfam" id="PF13522">
    <property type="entry name" value="GATase_6"/>
    <property type="match status" value="1"/>
</dbReference>
<accession>A0A382HK18</accession>
<dbReference type="PROSITE" id="PS51278">
    <property type="entry name" value="GATASE_TYPE_2"/>
    <property type="match status" value="1"/>
</dbReference>
<dbReference type="InterPro" id="IPR029055">
    <property type="entry name" value="Ntn_hydrolases_N"/>
</dbReference>
<evidence type="ECO:0000313" key="2">
    <source>
        <dbReference type="EMBL" id="SVB87704.1"/>
    </source>
</evidence>
<dbReference type="Gene3D" id="3.60.20.10">
    <property type="entry name" value="Glutamine Phosphoribosylpyrophosphate, subunit 1, domain 1"/>
    <property type="match status" value="1"/>
</dbReference>
<reference evidence="2" key="1">
    <citation type="submission" date="2018-05" db="EMBL/GenBank/DDBJ databases">
        <authorList>
            <person name="Lanie J.A."/>
            <person name="Ng W.-L."/>
            <person name="Kazmierczak K.M."/>
            <person name="Andrzejewski T.M."/>
            <person name="Davidsen T.M."/>
            <person name="Wayne K.J."/>
            <person name="Tettelin H."/>
            <person name="Glass J.I."/>
            <person name="Rusch D."/>
            <person name="Podicherti R."/>
            <person name="Tsui H.-C.T."/>
            <person name="Winkler M.E."/>
        </authorList>
    </citation>
    <scope>NUCLEOTIDE SEQUENCE</scope>
</reference>
<dbReference type="SUPFAM" id="SSF56235">
    <property type="entry name" value="N-terminal nucleophile aminohydrolases (Ntn hydrolases)"/>
    <property type="match status" value="1"/>
</dbReference>
<dbReference type="InterPro" id="IPR051786">
    <property type="entry name" value="ASN_synthetase/amidase"/>
</dbReference>
<gene>
    <name evidence="2" type="ORF">METZ01_LOCUS240558</name>
</gene>
<dbReference type="EMBL" id="UINC01061777">
    <property type="protein sequence ID" value="SVB87704.1"/>
    <property type="molecule type" value="Genomic_DNA"/>
</dbReference>
<dbReference type="GO" id="GO:0005829">
    <property type="term" value="C:cytosol"/>
    <property type="evidence" value="ECO:0007669"/>
    <property type="project" value="TreeGrafter"/>
</dbReference>
<name>A0A382HK18_9ZZZZ</name>
<dbReference type="AlphaFoldDB" id="A0A382HK18"/>
<sequence length="178" mass="19902">MKDSSASLHAIVEDMSSTLVHRGPDSGAVWVDEESGIGLGHRRLSILDLSSQGAQPMHSSCERYVLVFNGEVYNHRTLRSELEKCGLAPSWRGYSDTEVLLASFVAWGVSETLKRVVGMFSFVLWDKYEGCLTLARDRFGEKPLYYGWVNKKGKQSFLFGSELKALNKFPGFSGLIDR</sequence>
<feature type="domain" description="Glutamine amidotransferase type-2" evidence="1">
    <location>
        <begin position="1"/>
        <end position="178"/>
    </location>
</feature>
<organism evidence="2">
    <name type="scientific">marine metagenome</name>
    <dbReference type="NCBI Taxonomy" id="408172"/>
    <lineage>
        <taxon>unclassified sequences</taxon>
        <taxon>metagenomes</taxon>
        <taxon>ecological metagenomes</taxon>
    </lineage>
</organism>
<dbReference type="InterPro" id="IPR033738">
    <property type="entry name" value="AsnB_N"/>
</dbReference>